<feature type="region of interest" description="Disordered" evidence="1">
    <location>
        <begin position="25"/>
        <end position="53"/>
    </location>
</feature>
<accession>A0A916LIE6</accession>
<organism evidence="2 3">
    <name type="scientific">Mycobacterium tuberculosis</name>
    <dbReference type="NCBI Taxonomy" id="1773"/>
    <lineage>
        <taxon>Bacteria</taxon>
        <taxon>Bacillati</taxon>
        <taxon>Actinomycetota</taxon>
        <taxon>Actinomycetes</taxon>
        <taxon>Mycobacteriales</taxon>
        <taxon>Mycobacteriaceae</taxon>
        <taxon>Mycobacterium</taxon>
        <taxon>Mycobacterium tuberculosis complex</taxon>
    </lineage>
</organism>
<name>A0A916LIE6_MYCTX</name>
<feature type="compositionally biased region" description="Low complexity" evidence="1">
    <location>
        <begin position="25"/>
        <end position="38"/>
    </location>
</feature>
<dbReference type="EMBL" id="CSBK01004498">
    <property type="protein sequence ID" value="CPB94951.1"/>
    <property type="molecule type" value="Genomic_DNA"/>
</dbReference>
<dbReference type="Proteomes" id="UP000039021">
    <property type="component" value="Unassembled WGS sequence"/>
</dbReference>
<comment type="caution">
    <text evidence="2">The sequence shown here is derived from an EMBL/GenBank/DDBJ whole genome shotgun (WGS) entry which is preliminary data.</text>
</comment>
<sequence length="53" mass="5358">MATRAAGTPVKYCVVPTAACVATRASSTASRTRIARVAPTASSPKPNPISSAR</sequence>
<dbReference type="AlphaFoldDB" id="A0A916LIE6"/>
<feature type="compositionally biased region" description="Polar residues" evidence="1">
    <location>
        <begin position="40"/>
        <end position="53"/>
    </location>
</feature>
<evidence type="ECO:0000313" key="2">
    <source>
        <dbReference type="EMBL" id="CPB94951.1"/>
    </source>
</evidence>
<reference evidence="3" key="1">
    <citation type="submission" date="2015-03" db="EMBL/GenBank/DDBJ databases">
        <authorList>
            <consortium name="Pathogen Informatics"/>
        </authorList>
    </citation>
    <scope>NUCLEOTIDE SEQUENCE [LARGE SCALE GENOMIC DNA]</scope>
    <source>
        <strain evidence="3">N09902308</strain>
    </source>
</reference>
<evidence type="ECO:0000313" key="3">
    <source>
        <dbReference type="Proteomes" id="UP000039021"/>
    </source>
</evidence>
<evidence type="ECO:0000256" key="1">
    <source>
        <dbReference type="SAM" id="MobiDB-lite"/>
    </source>
</evidence>
<proteinExistence type="predicted"/>
<gene>
    <name evidence="2" type="ORF">ERS007739_05483</name>
</gene>
<protein>
    <submittedName>
        <fullName evidence="2">Uncharacterized protein</fullName>
    </submittedName>
</protein>